<dbReference type="STRING" id="1266370.NITGR_1040050"/>
<dbReference type="PANTHER" id="PTHR37423">
    <property type="entry name" value="SOLUBLE LYTIC MUREIN TRANSGLYCOSYLASE-RELATED"/>
    <property type="match status" value="1"/>
</dbReference>
<name>M1YG50_NITG3</name>
<dbReference type="AlphaFoldDB" id="M1YG50"/>
<evidence type="ECO:0000313" key="5">
    <source>
        <dbReference type="Proteomes" id="UP000011704"/>
    </source>
</evidence>
<feature type="region of interest" description="Disordered" evidence="2">
    <location>
        <begin position="155"/>
        <end position="177"/>
    </location>
</feature>
<evidence type="ECO:0000256" key="1">
    <source>
        <dbReference type="ARBA" id="ARBA00007734"/>
    </source>
</evidence>
<feature type="domain" description="Transglycosylase SLT" evidence="3">
    <location>
        <begin position="54"/>
        <end position="165"/>
    </location>
</feature>
<dbReference type="InterPro" id="IPR023346">
    <property type="entry name" value="Lysozyme-like_dom_sf"/>
</dbReference>
<dbReference type="HOGENOM" id="CLU_1516358_0_0_0"/>
<dbReference type="CDD" id="cd16896">
    <property type="entry name" value="LT_Slt70-like"/>
    <property type="match status" value="1"/>
</dbReference>
<accession>M1YG50</accession>
<dbReference type="SUPFAM" id="SSF53955">
    <property type="entry name" value="Lysozyme-like"/>
    <property type="match status" value="1"/>
</dbReference>
<protein>
    <recommendedName>
        <fullName evidence="3">Transglycosylase SLT domain-containing protein</fullName>
    </recommendedName>
</protein>
<reference evidence="4 5" key="1">
    <citation type="journal article" date="2013" name="Front. Microbiol.">
        <title>The genome of Nitrospina gracilis illuminates the metabolism and evolution of the major marine nitrite oxidizer.</title>
        <authorList>
            <person name="Luecker S."/>
            <person name="Nowka B."/>
            <person name="Rattei T."/>
            <person name="Spieck E."/>
            <person name="and Daims H."/>
        </authorList>
    </citation>
    <scope>NUCLEOTIDE SEQUENCE [LARGE SCALE GENOMIC DNA]</scope>
    <source>
        <strain evidence="4 5">3/211</strain>
    </source>
</reference>
<comment type="caution">
    <text evidence="4">The sequence shown here is derived from an EMBL/GenBank/DDBJ whole genome shotgun (WGS) entry which is preliminary data.</text>
</comment>
<gene>
    <name evidence="4" type="ORF">NITGR_1040050</name>
</gene>
<dbReference type="Proteomes" id="UP000011704">
    <property type="component" value="Unassembled WGS sequence"/>
</dbReference>
<dbReference type="InParanoid" id="M1YG50"/>
<dbReference type="Pfam" id="PF01464">
    <property type="entry name" value="SLT"/>
    <property type="match status" value="1"/>
</dbReference>
<sequence length="177" mass="20206">MMKLDKQTFRDLYLKARFDAIRQERRIRNRIHEVIRKYNSGLDRKGMRSISNRIFSESRKYGHDPLLLTALIVTESSFNQKAKSHKGALGLMQIRPATGSALATEAQMAWKGNFTLFNPDTNIALGAMYLDKLQKRFQDLDLALEAYNHGPSRLSRYLRQGKNPKSIPARSSGCMAS</sequence>
<evidence type="ECO:0000259" key="3">
    <source>
        <dbReference type="Pfam" id="PF01464"/>
    </source>
</evidence>
<comment type="similarity">
    <text evidence="1">Belongs to the transglycosylase Slt family.</text>
</comment>
<keyword evidence="5" id="KW-1185">Reference proteome</keyword>
<evidence type="ECO:0000256" key="2">
    <source>
        <dbReference type="SAM" id="MobiDB-lite"/>
    </source>
</evidence>
<dbReference type="PANTHER" id="PTHR37423:SF2">
    <property type="entry name" value="MEMBRANE-BOUND LYTIC MUREIN TRANSGLYCOSYLASE C"/>
    <property type="match status" value="1"/>
</dbReference>
<evidence type="ECO:0000313" key="4">
    <source>
        <dbReference type="EMBL" id="CCQ89432.1"/>
    </source>
</evidence>
<dbReference type="EMBL" id="CAQJ01000007">
    <property type="protein sequence ID" value="CCQ89432.1"/>
    <property type="molecule type" value="Genomic_DNA"/>
</dbReference>
<dbReference type="Gene3D" id="1.10.530.10">
    <property type="match status" value="1"/>
</dbReference>
<proteinExistence type="inferred from homology"/>
<dbReference type="InterPro" id="IPR008258">
    <property type="entry name" value="Transglycosylase_SLT_dom_1"/>
</dbReference>
<organism evidence="4 5">
    <name type="scientific">Nitrospina gracilis (strain 3/211)</name>
    <dbReference type="NCBI Taxonomy" id="1266370"/>
    <lineage>
        <taxon>Bacteria</taxon>
        <taxon>Pseudomonadati</taxon>
        <taxon>Nitrospinota/Tectimicrobiota group</taxon>
        <taxon>Nitrospinota</taxon>
        <taxon>Nitrospinia</taxon>
        <taxon>Nitrospinales</taxon>
        <taxon>Nitrospinaceae</taxon>
        <taxon>Nitrospina</taxon>
    </lineage>
</organism>